<dbReference type="Pfam" id="PF13372">
    <property type="entry name" value="Alginate_exp"/>
    <property type="match status" value="1"/>
</dbReference>
<evidence type="ECO:0000256" key="1">
    <source>
        <dbReference type="SAM" id="SignalP"/>
    </source>
</evidence>
<reference evidence="3 4" key="1">
    <citation type="submission" date="2023-05" db="EMBL/GenBank/DDBJ databases">
        <authorList>
            <person name="Guo Y."/>
        </authorList>
    </citation>
    <scope>NUCLEOTIDE SEQUENCE [LARGE SCALE GENOMIC DNA]</scope>
    <source>
        <strain evidence="3 4">GR2756</strain>
    </source>
</reference>
<dbReference type="InterPro" id="IPR025388">
    <property type="entry name" value="Alginate_export_dom"/>
</dbReference>
<feature type="signal peptide" evidence="1">
    <location>
        <begin position="1"/>
        <end position="24"/>
    </location>
</feature>
<dbReference type="InterPro" id="IPR053728">
    <property type="entry name" value="Alginate_Permeability_Chnl"/>
</dbReference>
<feature type="domain" description="Alginate export" evidence="2">
    <location>
        <begin position="69"/>
        <end position="455"/>
    </location>
</feature>
<dbReference type="Gene3D" id="2.40.160.100">
    <property type="match status" value="1"/>
</dbReference>
<comment type="caution">
    <text evidence="3">The sequence shown here is derived from an EMBL/GenBank/DDBJ whole genome shotgun (WGS) entry which is preliminary data.</text>
</comment>
<dbReference type="RefSeq" id="WP_315728444.1">
    <property type="nucleotide sequence ID" value="NZ_JAVUPU010000013.1"/>
</dbReference>
<organism evidence="3 4">
    <name type="scientific">Sphingosinicella rhizophila</name>
    <dbReference type="NCBI Taxonomy" id="3050082"/>
    <lineage>
        <taxon>Bacteria</taxon>
        <taxon>Pseudomonadati</taxon>
        <taxon>Pseudomonadota</taxon>
        <taxon>Alphaproteobacteria</taxon>
        <taxon>Sphingomonadales</taxon>
        <taxon>Sphingosinicellaceae</taxon>
        <taxon>Sphingosinicella</taxon>
    </lineage>
</organism>
<evidence type="ECO:0000259" key="2">
    <source>
        <dbReference type="Pfam" id="PF13372"/>
    </source>
</evidence>
<feature type="chain" id="PRO_5045135758" evidence="1">
    <location>
        <begin position="25"/>
        <end position="462"/>
    </location>
</feature>
<protein>
    <submittedName>
        <fullName evidence="3">Alginate export family protein</fullName>
    </submittedName>
</protein>
<evidence type="ECO:0000313" key="3">
    <source>
        <dbReference type="EMBL" id="MDT9600888.1"/>
    </source>
</evidence>
<evidence type="ECO:0000313" key="4">
    <source>
        <dbReference type="Proteomes" id="UP001259572"/>
    </source>
</evidence>
<accession>A0ABU3QBW3</accession>
<dbReference type="SUPFAM" id="SSF56935">
    <property type="entry name" value="Porins"/>
    <property type="match status" value="1"/>
</dbReference>
<sequence>MIFKSAASCSAMLTLALLAGAAHADPAAPPPFRPDRTTEDYSYLADPARRGHWQDSYKYIPLDSSGALYLSLGGELRERVELFDAPRFGLAGGQADQYGLQRILVHADLHLGTTVRVFAQLGTHEALGKKQILLPDRDRLDVHQFFVDLTPTAGLRLRLGRQEMMFSPLQRFVSFRDGTNVRQNFEGGRATYQHGPLRLEAFFTRPVTLKPGVLDNEGNDEQTFGGLYFSHRLGTKGASSIDAYWFLLDREKLGSGPVLGDERRHSLGLRHAGTSGHWDWDNEGVYQLGRSMGRDIGAWAASADIGYTWASSPVKPRFGLRFDAGSGDGDPADDRISGFHPLFPSGPYFNEANVTSWTNLLAIRPSLRVQPAERLTVQAAVQLKWREDRDDAVYLGPSAPLAATRGNRAREIGRVYTLDANFQVNRNLALRGYYLHHSAGGAIRAVGGDSIDFMMASATLRF</sequence>
<keyword evidence="4" id="KW-1185">Reference proteome</keyword>
<proteinExistence type="predicted"/>
<keyword evidence="1" id="KW-0732">Signal</keyword>
<dbReference type="Proteomes" id="UP001259572">
    <property type="component" value="Unassembled WGS sequence"/>
</dbReference>
<dbReference type="EMBL" id="JAVUPU010000013">
    <property type="protein sequence ID" value="MDT9600888.1"/>
    <property type="molecule type" value="Genomic_DNA"/>
</dbReference>
<name>A0ABU3QBW3_9SPHN</name>
<gene>
    <name evidence="3" type="ORF">RQX22_18160</name>
</gene>